<evidence type="ECO:0000313" key="4">
    <source>
        <dbReference type="EMBL" id="CAF9936436.1"/>
    </source>
</evidence>
<dbReference type="AlphaFoldDB" id="A0A8H3G5B2"/>
<sequence length="197" mass="21564">MTAQHLNAALRSQEQDAAAFQQLEDYAWDSDAEFQSGLRAILGSSHSTKQAEHLTLRARCFYFARKSNIPIDFNDYRTWHSQRSSSLANGMSVIVSASDPSIISNDPPRPDLTSRNSIDTSSGDVEPPAPYPTSFSQIVELITSEKLIPGIKEVPDTVLQGQASRSMTAKRKKPWEKEDAGAGEEVVGVNNSVPDIA</sequence>
<dbReference type="Proteomes" id="UP000664203">
    <property type="component" value="Unassembled WGS sequence"/>
</dbReference>
<reference evidence="4" key="1">
    <citation type="submission" date="2021-03" db="EMBL/GenBank/DDBJ databases">
        <authorList>
            <person name="Tagirdzhanova G."/>
        </authorList>
    </citation>
    <scope>NUCLEOTIDE SEQUENCE</scope>
</reference>
<dbReference type="Pfam" id="PF25871">
    <property type="entry name" value="HTH_76"/>
    <property type="match status" value="1"/>
</dbReference>
<name>A0A8H3G5B2_9LECA</name>
<keyword evidence="5" id="KW-1185">Reference proteome</keyword>
<gene>
    <name evidence="4" type="ORF">ALECFALPRED_006853</name>
</gene>
<organism evidence="4 5">
    <name type="scientific">Alectoria fallacina</name>
    <dbReference type="NCBI Taxonomy" id="1903189"/>
    <lineage>
        <taxon>Eukaryota</taxon>
        <taxon>Fungi</taxon>
        <taxon>Dikarya</taxon>
        <taxon>Ascomycota</taxon>
        <taxon>Pezizomycotina</taxon>
        <taxon>Lecanoromycetes</taxon>
        <taxon>OSLEUM clade</taxon>
        <taxon>Lecanoromycetidae</taxon>
        <taxon>Lecanorales</taxon>
        <taxon>Lecanorineae</taxon>
        <taxon>Parmeliaceae</taxon>
        <taxon>Alectoria</taxon>
    </lineage>
</organism>
<evidence type="ECO:0000259" key="3">
    <source>
        <dbReference type="Pfam" id="PF25871"/>
    </source>
</evidence>
<dbReference type="PANTHER" id="PTHR36855">
    <property type="entry name" value="CHROMOSOME 10, WHOLE GENOME SHOTGUN SEQUENCE"/>
    <property type="match status" value="1"/>
</dbReference>
<feature type="domain" description="PEX14-like helix-turn-helix" evidence="3">
    <location>
        <begin position="18"/>
        <end position="83"/>
    </location>
</feature>
<dbReference type="InterPro" id="IPR040554">
    <property type="entry name" value="KPWE_PEX14_dom"/>
</dbReference>
<proteinExistence type="predicted"/>
<feature type="domain" description="Peroxisomal membrane protein PEX14-like KPWE" evidence="2">
    <location>
        <begin position="130"/>
        <end position="177"/>
    </location>
</feature>
<dbReference type="Pfam" id="PF17733">
    <property type="entry name" value="KPWE_dom"/>
    <property type="match status" value="1"/>
</dbReference>
<feature type="compositionally biased region" description="Polar residues" evidence="1">
    <location>
        <begin position="113"/>
        <end position="123"/>
    </location>
</feature>
<dbReference type="InterPro" id="IPR058841">
    <property type="entry name" value="HTH_76"/>
</dbReference>
<evidence type="ECO:0000256" key="1">
    <source>
        <dbReference type="SAM" id="MobiDB-lite"/>
    </source>
</evidence>
<dbReference type="OrthoDB" id="9936937at2759"/>
<dbReference type="PANTHER" id="PTHR36855:SF1">
    <property type="entry name" value="PEROXISOME MEMBRANE ANCHOR PROTEIN PEX14P N-TERMINAL DOMAIN-CONTAINING PROTEIN"/>
    <property type="match status" value="1"/>
</dbReference>
<accession>A0A8H3G5B2</accession>
<feature type="region of interest" description="Disordered" evidence="1">
    <location>
        <begin position="99"/>
        <end position="131"/>
    </location>
</feature>
<evidence type="ECO:0000259" key="2">
    <source>
        <dbReference type="Pfam" id="PF17733"/>
    </source>
</evidence>
<evidence type="ECO:0000313" key="5">
    <source>
        <dbReference type="Proteomes" id="UP000664203"/>
    </source>
</evidence>
<feature type="region of interest" description="Disordered" evidence="1">
    <location>
        <begin position="159"/>
        <end position="197"/>
    </location>
</feature>
<comment type="caution">
    <text evidence="4">The sequence shown here is derived from an EMBL/GenBank/DDBJ whole genome shotgun (WGS) entry which is preliminary data.</text>
</comment>
<dbReference type="EMBL" id="CAJPDR010000442">
    <property type="protein sequence ID" value="CAF9936436.1"/>
    <property type="molecule type" value="Genomic_DNA"/>
</dbReference>
<protein>
    <submittedName>
        <fullName evidence="4">Uncharacterized protein</fullName>
    </submittedName>
</protein>